<dbReference type="Pfam" id="PF07963">
    <property type="entry name" value="N_methyl"/>
    <property type="match status" value="1"/>
</dbReference>
<organism evidence="2 3">
    <name type="scientific">Pseudoteredinibacter isoporae</name>
    <dbReference type="NCBI Taxonomy" id="570281"/>
    <lineage>
        <taxon>Bacteria</taxon>
        <taxon>Pseudomonadati</taxon>
        <taxon>Pseudomonadota</taxon>
        <taxon>Gammaproteobacteria</taxon>
        <taxon>Cellvibrionales</taxon>
        <taxon>Cellvibrionaceae</taxon>
        <taxon>Pseudoteredinibacter</taxon>
    </lineage>
</organism>
<keyword evidence="3" id="KW-1185">Reference proteome</keyword>
<keyword evidence="1" id="KW-0472">Membrane</keyword>
<dbReference type="InParanoid" id="A0A7X0MVM4"/>
<dbReference type="AlphaFoldDB" id="A0A7X0MVM4"/>
<keyword evidence="1" id="KW-0812">Transmembrane</keyword>
<evidence type="ECO:0000313" key="3">
    <source>
        <dbReference type="Proteomes" id="UP000528457"/>
    </source>
</evidence>
<keyword evidence="1" id="KW-1133">Transmembrane helix</keyword>
<accession>A0A7X0MVM4</accession>
<proteinExistence type="predicted"/>
<dbReference type="Proteomes" id="UP000528457">
    <property type="component" value="Unassembled WGS sequence"/>
</dbReference>
<name>A0A7X0MVM4_9GAMM</name>
<evidence type="ECO:0000313" key="2">
    <source>
        <dbReference type="EMBL" id="MBB6521553.1"/>
    </source>
</evidence>
<dbReference type="NCBIfam" id="TIGR02532">
    <property type="entry name" value="IV_pilin_GFxxxE"/>
    <property type="match status" value="1"/>
</dbReference>
<evidence type="ECO:0000256" key="1">
    <source>
        <dbReference type="SAM" id="Phobius"/>
    </source>
</evidence>
<dbReference type="RefSeq" id="WP_166844306.1">
    <property type="nucleotide sequence ID" value="NZ_JAAONY010000002.1"/>
</dbReference>
<gene>
    <name evidence="2" type="ORF">HNR48_001838</name>
</gene>
<reference evidence="2 3" key="1">
    <citation type="submission" date="2020-08" db="EMBL/GenBank/DDBJ databases">
        <title>Genomic Encyclopedia of Type Strains, Phase IV (KMG-IV): sequencing the most valuable type-strain genomes for metagenomic binning, comparative biology and taxonomic classification.</title>
        <authorList>
            <person name="Goeker M."/>
        </authorList>
    </citation>
    <scope>NUCLEOTIDE SEQUENCE [LARGE SCALE GENOMIC DNA]</scope>
    <source>
        <strain evidence="2 3">DSM 22368</strain>
    </source>
</reference>
<sequence length="203" mass="23339">MKRFDRSIAIPGSSPCFKRQLGLTLIETLISLAILALITFAATQALQRASLLKDKIDSQSESLQAQFTLEQLISRDILNSEALIWPSSQCPDSTECFELKLQSKVFQSIHESPEFIRYRFDNGHLYRDQARESHEWQSIELKHKLKSVRFSVYRQKHWQSVLNPVSTSDSNSDALPDDAKVNALRIDWHPEDMSSYQQTVMLP</sequence>
<feature type="transmembrane region" description="Helical" evidence="1">
    <location>
        <begin position="21"/>
        <end position="42"/>
    </location>
</feature>
<dbReference type="InterPro" id="IPR012902">
    <property type="entry name" value="N_methyl_site"/>
</dbReference>
<comment type="caution">
    <text evidence="2">The sequence shown here is derived from an EMBL/GenBank/DDBJ whole genome shotgun (WGS) entry which is preliminary data.</text>
</comment>
<protein>
    <submittedName>
        <fullName evidence="2">Prepilin-type N-terminal cleavage/methylation domain-containing protein</fullName>
    </submittedName>
</protein>
<dbReference type="EMBL" id="JACHHT010000002">
    <property type="protein sequence ID" value="MBB6521553.1"/>
    <property type="molecule type" value="Genomic_DNA"/>
</dbReference>